<dbReference type="RefSeq" id="WP_123640497.1">
    <property type="nucleotide sequence ID" value="NZ_ML119081.1"/>
</dbReference>
<dbReference type="PANTHER" id="PTHR43378:SF2">
    <property type="entry name" value="UDP-3-O-ACYLGLUCOSAMINE N-ACYLTRANSFERASE 1, MITOCHONDRIAL-RELATED"/>
    <property type="match status" value="1"/>
</dbReference>
<dbReference type="Gene3D" id="2.160.10.10">
    <property type="entry name" value="Hexapeptide repeat proteins"/>
    <property type="match status" value="1"/>
</dbReference>
<dbReference type="GO" id="GO:0103118">
    <property type="term" value="F:UDP-3-O-[(3R)-3-hydroxyacyl]-glucosamine N-acyltransferase activity"/>
    <property type="evidence" value="ECO:0007669"/>
    <property type="project" value="UniProtKB-EC"/>
</dbReference>
<keyword evidence="6 8" id="KW-0012">Acyltransferase</keyword>
<dbReference type="PROSITE" id="PS00101">
    <property type="entry name" value="HEXAPEP_TRANSFERASES"/>
    <property type="match status" value="1"/>
</dbReference>
<keyword evidence="4" id="KW-0677">Repeat</keyword>
<sequence>MDHSIEEIAAALGARAFGAVSLRVRGAAEPSAAGPDELALAMTPAYGAALAEGRARAAVIWPGADWRALGLEAAIEAPRARLAMARLTQALDLRETGPGGVHPSAVVAASAVLGEGVAVGPLAIVGEAARIGPGTVIGAHASVAESAVLGRDCRIGEGVRIGRKVRLGARVIVQPGAVIGGDGFSFVTEQPSNAERARELLGAERLEPPEDGTWHRIHSLGGVEIGDDVEIGANTCVDSGTIRPTRVGRGTKIDNLVQIGHNVVLGEDCLVCGMAGIAGSSVIGDRAVLGGASGVNDNITVGADAVLAMGTMAVSRVPPGAVVMGYPAMPMPAHLASYRALRRLPRVLRDFASLTKTVPKDGDSD</sequence>
<keyword evidence="9" id="KW-1185">Reference proteome</keyword>
<keyword evidence="1" id="KW-0444">Lipid biosynthesis</keyword>
<evidence type="ECO:0000313" key="8">
    <source>
        <dbReference type="EMBL" id="ROU04089.1"/>
    </source>
</evidence>
<name>A0A3N2R9D7_9RHOB</name>
<evidence type="ECO:0000256" key="2">
    <source>
        <dbReference type="ARBA" id="ARBA00022556"/>
    </source>
</evidence>
<keyword evidence="5" id="KW-0443">Lipid metabolism</keyword>
<dbReference type="Pfam" id="PF00132">
    <property type="entry name" value="Hexapep"/>
    <property type="match status" value="1"/>
</dbReference>
<evidence type="ECO:0000313" key="9">
    <source>
        <dbReference type="Proteomes" id="UP000268016"/>
    </source>
</evidence>
<dbReference type="GO" id="GO:0009245">
    <property type="term" value="P:lipid A biosynthetic process"/>
    <property type="evidence" value="ECO:0007669"/>
    <property type="project" value="UniProtKB-KW"/>
</dbReference>
<dbReference type="Pfam" id="PF14602">
    <property type="entry name" value="Hexapep_2"/>
    <property type="match status" value="1"/>
</dbReference>
<comment type="caution">
    <text evidence="8">The sequence shown here is derived from an EMBL/GenBank/DDBJ whole genome shotgun (WGS) entry which is preliminary data.</text>
</comment>
<dbReference type="InterPro" id="IPR018357">
    <property type="entry name" value="Hexapep_transf_CS"/>
</dbReference>
<dbReference type="OrthoDB" id="9784739at2"/>
<evidence type="ECO:0000256" key="4">
    <source>
        <dbReference type="ARBA" id="ARBA00022737"/>
    </source>
</evidence>
<accession>A0A3N2R9D7</accession>
<organism evidence="8 9">
    <name type="scientific">Histidinibacterium lentulum</name>
    <dbReference type="NCBI Taxonomy" id="2480588"/>
    <lineage>
        <taxon>Bacteria</taxon>
        <taxon>Pseudomonadati</taxon>
        <taxon>Pseudomonadota</taxon>
        <taxon>Alphaproteobacteria</taxon>
        <taxon>Rhodobacterales</taxon>
        <taxon>Paracoccaceae</taxon>
        <taxon>Histidinibacterium</taxon>
    </lineage>
</organism>
<proteinExistence type="predicted"/>
<dbReference type="AlphaFoldDB" id="A0A3N2R9D7"/>
<reference evidence="8 9" key="1">
    <citation type="submission" date="2018-10" db="EMBL/GenBank/DDBJ databases">
        <title>Histidinibacterium lentulum gen. nov., sp. nov., a marine bacterium from the culture broth of Picochlorum sp. 122.</title>
        <authorList>
            <person name="Wang G."/>
        </authorList>
    </citation>
    <scope>NUCLEOTIDE SEQUENCE [LARGE SCALE GENOMIC DNA]</scope>
    <source>
        <strain evidence="8 9">B17</strain>
    </source>
</reference>
<dbReference type="InterPro" id="IPR007691">
    <property type="entry name" value="LpxD"/>
</dbReference>
<dbReference type="GO" id="GO:0016410">
    <property type="term" value="F:N-acyltransferase activity"/>
    <property type="evidence" value="ECO:0007669"/>
    <property type="project" value="InterPro"/>
</dbReference>
<keyword evidence="3 8" id="KW-0808">Transferase</keyword>
<evidence type="ECO:0000256" key="6">
    <source>
        <dbReference type="ARBA" id="ARBA00023315"/>
    </source>
</evidence>
<evidence type="ECO:0000256" key="1">
    <source>
        <dbReference type="ARBA" id="ARBA00022516"/>
    </source>
</evidence>
<dbReference type="GO" id="GO:0016020">
    <property type="term" value="C:membrane"/>
    <property type="evidence" value="ECO:0007669"/>
    <property type="project" value="GOC"/>
</dbReference>
<feature type="domain" description="Mannose-1-phosphate guanyltransferase C-terminal" evidence="7">
    <location>
        <begin position="100"/>
        <end position="179"/>
    </location>
</feature>
<keyword evidence="2" id="KW-0441">Lipid A biosynthesis</keyword>
<protein>
    <submittedName>
        <fullName evidence="8">UDP-3-O-(3-hydroxymyristoyl)glucosamine N-acyltransferase</fullName>
        <ecNumber evidence="8">2.3.1.191</ecNumber>
    </submittedName>
</protein>
<evidence type="ECO:0000256" key="5">
    <source>
        <dbReference type="ARBA" id="ARBA00023098"/>
    </source>
</evidence>
<dbReference type="Pfam" id="PF25087">
    <property type="entry name" value="GMPPB_C"/>
    <property type="match status" value="1"/>
</dbReference>
<dbReference type="CDD" id="cd03352">
    <property type="entry name" value="LbH_LpxD"/>
    <property type="match status" value="1"/>
</dbReference>
<dbReference type="EMBL" id="RDRB01000001">
    <property type="protein sequence ID" value="ROU04089.1"/>
    <property type="molecule type" value="Genomic_DNA"/>
</dbReference>
<dbReference type="InterPro" id="IPR056729">
    <property type="entry name" value="GMPPB_C"/>
</dbReference>
<evidence type="ECO:0000259" key="7">
    <source>
        <dbReference type="Pfam" id="PF25087"/>
    </source>
</evidence>
<evidence type="ECO:0000256" key="3">
    <source>
        <dbReference type="ARBA" id="ARBA00022679"/>
    </source>
</evidence>
<dbReference type="SUPFAM" id="SSF51161">
    <property type="entry name" value="Trimeric LpxA-like enzymes"/>
    <property type="match status" value="1"/>
</dbReference>
<dbReference type="Proteomes" id="UP000268016">
    <property type="component" value="Unassembled WGS sequence"/>
</dbReference>
<gene>
    <name evidence="8" type="ORF">EAT49_01435</name>
</gene>
<dbReference type="NCBIfam" id="NF002060">
    <property type="entry name" value="PRK00892.1"/>
    <property type="match status" value="1"/>
</dbReference>
<dbReference type="Gene3D" id="3.40.1390.10">
    <property type="entry name" value="MurE/MurF, N-terminal domain"/>
    <property type="match status" value="1"/>
</dbReference>
<dbReference type="PANTHER" id="PTHR43378">
    <property type="entry name" value="UDP-3-O-ACYLGLUCOSAMINE N-ACYLTRANSFERASE"/>
    <property type="match status" value="1"/>
</dbReference>
<dbReference type="InterPro" id="IPR011004">
    <property type="entry name" value="Trimer_LpxA-like_sf"/>
</dbReference>
<dbReference type="InterPro" id="IPR001451">
    <property type="entry name" value="Hexapep"/>
</dbReference>
<dbReference type="EC" id="2.3.1.191" evidence="8"/>